<dbReference type="PANTHER" id="PTHR30605">
    <property type="entry name" value="ANHYDRO-N-ACETYLMURAMIC ACID KINASE"/>
    <property type="match status" value="1"/>
</dbReference>
<keyword evidence="3" id="KW-1185">Reference proteome</keyword>
<dbReference type="KEGG" id="fbl:Fbal_3090"/>
<organism evidence="2 3">
    <name type="scientific">Ferrimonas balearica (strain DSM 9799 / CCM 4581 / KCTC 23876 / PAT)</name>
    <dbReference type="NCBI Taxonomy" id="550540"/>
    <lineage>
        <taxon>Bacteria</taxon>
        <taxon>Pseudomonadati</taxon>
        <taxon>Pseudomonadota</taxon>
        <taxon>Gammaproteobacteria</taxon>
        <taxon>Alteromonadales</taxon>
        <taxon>Ferrimonadaceae</taxon>
        <taxon>Ferrimonas</taxon>
    </lineage>
</organism>
<dbReference type="UniPathway" id="UPA00343"/>
<dbReference type="GO" id="GO:0009254">
    <property type="term" value="P:peptidoglycan turnover"/>
    <property type="evidence" value="ECO:0007669"/>
    <property type="project" value="UniProtKB-UniRule"/>
</dbReference>
<keyword evidence="1" id="KW-0418">Kinase</keyword>
<dbReference type="EMBL" id="CP002209">
    <property type="protein sequence ID" value="ADN77289.1"/>
    <property type="molecule type" value="Genomic_DNA"/>
</dbReference>
<dbReference type="Gene3D" id="3.30.420.40">
    <property type="match status" value="2"/>
</dbReference>
<dbReference type="GO" id="GO:0006040">
    <property type="term" value="P:amino sugar metabolic process"/>
    <property type="evidence" value="ECO:0007669"/>
    <property type="project" value="InterPro"/>
</dbReference>
<evidence type="ECO:0000256" key="1">
    <source>
        <dbReference type="HAMAP-Rule" id="MF_01270"/>
    </source>
</evidence>
<comment type="similarity">
    <text evidence="1">Belongs to the anhydro-N-acetylmuramic acid kinase family.</text>
</comment>
<dbReference type="UniPathway" id="UPA00544"/>
<dbReference type="SUPFAM" id="SSF53067">
    <property type="entry name" value="Actin-like ATPase domain"/>
    <property type="match status" value="1"/>
</dbReference>
<dbReference type="AlphaFoldDB" id="E1SUI2"/>
<evidence type="ECO:0000313" key="3">
    <source>
        <dbReference type="Proteomes" id="UP000006683"/>
    </source>
</evidence>
<dbReference type="EC" id="2.7.1.170" evidence="1"/>
<keyword evidence="1" id="KW-0808">Transferase</keyword>
<dbReference type="Proteomes" id="UP000006683">
    <property type="component" value="Chromosome"/>
</dbReference>
<keyword evidence="1" id="KW-0119">Carbohydrate metabolism</keyword>
<dbReference type="RefSeq" id="WP_013346595.1">
    <property type="nucleotide sequence ID" value="NC_014541.1"/>
</dbReference>
<comment type="catalytic activity">
    <reaction evidence="1">
        <text>1,6-anhydro-N-acetyl-beta-muramate + ATP + H2O = N-acetyl-D-muramate 6-phosphate + ADP + H(+)</text>
        <dbReference type="Rhea" id="RHEA:24952"/>
        <dbReference type="ChEBI" id="CHEBI:15377"/>
        <dbReference type="ChEBI" id="CHEBI:15378"/>
        <dbReference type="ChEBI" id="CHEBI:30616"/>
        <dbReference type="ChEBI" id="CHEBI:58690"/>
        <dbReference type="ChEBI" id="CHEBI:58722"/>
        <dbReference type="ChEBI" id="CHEBI:456216"/>
        <dbReference type="EC" id="2.7.1.170"/>
    </reaction>
</comment>
<dbReference type="GO" id="GO:0097175">
    <property type="term" value="P:1,6-anhydro-N-acetyl-beta-muramic acid catabolic process"/>
    <property type="evidence" value="ECO:0007669"/>
    <property type="project" value="UniProtKB-UniRule"/>
</dbReference>
<proteinExistence type="inferred from homology"/>
<dbReference type="GO" id="GO:0016773">
    <property type="term" value="F:phosphotransferase activity, alcohol group as acceptor"/>
    <property type="evidence" value="ECO:0007669"/>
    <property type="project" value="UniProtKB-UniRule"/>
</dbReference>
<dbReference type="HAMAP" id="MF_01270">
    <property type="entry name" value="AnhMurNAc_kinase"/>
    <property type="match status" value="1"/>
</dbReference>
<protein>
    <recommendedName>
        <fullName evidence="1">Anhydro-N-acetylmuramic acid kinase</fullName>
        <ecNumber evidence="1">2.7.1.170</ecNumber>
    </recommendedName>
    <alternativeName>
        <fullName evidence="1">AnhMurNAc kinase</fullName>
    </alternativeName>
</protein>
<comment type="pathway">
    <text evidence="1">Cell wall biogenesis; peptidoglycan recycling.</text>
</comment>
<keyword evidence="1" id="KW-0547">Nucleotide-binding</keyword>
<comment type="pathway">
    <text evidence="1">Amino-sugar metabolism; 1,6-anhydro-N-acetylmuramate degradation.</text>
</comment>
<dbReference type="InterPro" id="IPR043129">
    <property type="entry name" value="ATPase_NBD"/>
</dbReference>
<keyword evidence="1" id="KW-0067">ATP-binding</keyword>
<dbReference type="GO" id="GO:0016301">
    <property type="term" value="F:kinase activity"/>
    <property type="evidence" value="ECO:0007669"/>
    <property type="project" value="UniProtKB-KW"/>
</dbReference>
<name>E1SUI2_FERBD</name>
<comment type="function">
    <text evidence="1">Catalyzes the specific phosphorylation of 1,6-anhydro-N-acetylmuramic acid (anhMurNAc) with the simultaneous cleavage of the 1,6-anhydro ring, generating MurNAc-6-P. Is required for the utilization of anhMurNAc either imported from the medium or derived from its own cell wall murein, and thus plays a role in cell wall recycling.</text>
</comment>
<dbReference type="NCBIfam" id="NF007148">
    <property type="entry name" value="PRK09585.3-2"/>
    <property type="match status" value="1"/>
</dbReference>
<dbReference type="GO" id="GO:0005524">
    <property type="term" value="F:ATP binding"/>
    <property type="evidence" value="ECO:0007669"/>
    <property type="project" value="UniProtKB-UniRule"/>
</dbReference>
<dbReference type="CDD" id="cd24050">
    <property type="entry name" value="ASKHA_NBD_ANMK"/>
    <property type="match status" value="1"/>
</dbReference>
<dbReference type="Pfam" id="PF03702">
    <property type="entry name" value="AnmK"/>
    <property type="match status" value="1"/>
</dbReference>
<sequence length="367" mass="39157">MTYCIGLMSGTSMDGIDAALVQFDEHGHPTLTAHHSIEIPPPLLAELHRLCTPNDKEIDRMGRADRAIALAFAEAVHNLLAKAEVRADEVAAIGSHGQTVRHMPDGPHAFTLQLGCPSTLAAATGIDVVADFRRKDIALGGQGAPLVPAFHQALFAGAQPRFILNIGGIANLTCLPGDKSAVMGFDTGPGNTLMDAWARERFNQPFDDDGAIAASGQVNEVLLQRLLSHPYFAQPAPKSTGRELFNASWLWGHLETDANLPAEDVMATLLALTVQSIATSVRQHTQQGELYLCGGGAFNSELRRTLQLALPDFTLTTTDALGLPSKWVEATAFAWLAWRHLNGLPGNLPAVTGASREAVLGGWYPAA</sequence>
<dbReference type="NCBIfam" id="NF007139">
    <property type="entry name" value="PRK09585.1-3"/>
    <property type="match status" value="1"/>
</dbReference>
<dbReference type="OrthoDB" id="9763949at2"/>
<gene>
    <name evidence="1" type="primary">anmK</name>
    <name evidence="2" type="ordered locus">Fbal_3090</name>
</gene>
<accession>E1SUI2</accession>
<evidence type="ECO:0000313" key="2">
    <source>
        <dbReference type="EMBL" id="ADN77289.1"/>
    </source>
</evidence>
<dbReference type="eggNOG" id="COG2377">
    <property type="taxonomic scope" value="Bacteria"/>
</dbReference>
<dbReference type="PANTHER" id="PTHR30605:SF0">
    <property type="entry name" value="ANHYDRO-N-ACETYLMURAMIC ACID KINASE"/>
    <property type="match status" value="1"/>
</dbReference>
<feature type="binding site" evidence="1">
    <location>
        <begin position="10"/>
        <end position="17"/>
    </location>
    <ligand>
        <name>ATP</name>
        <dbReference type="ChEBI" id="CHEBI:30616"/>
    </ligand>
</feature>
<dbReference type="InterPro" id="IPR005338">
    <property type="entry name" value="Anhydro_N_Ac-Mur_kinase"/>
</dbReference>
<dbReference type="STRING" id="550540.Fbal_3090"/>
<dbReference type="HOGENOM" id="CLU_038782_0_0_6"/>
<reference evidence="2 3" key="1">
    <citation type="journal article" date="2010" name="Stand. Genomic Sci.">
        <title>Complete genome sequence of Ferrimonas balearica type strain (PAT).</title>
        <authorList>
            <person name="Nolan M."/>
            <person name="Sikorski J."/>
            <person name="Davenport K."/>
            <person name="Lucas S."/>
            <person name="Glavina Del Rio T."/>
            <person name="Tice H."/>
            <person name="Cheng J."/>
            <person name="Goodwin L."/>
            <person name="Pitluck S."/>
            <person name="Liolios K."/>
            <person name="Ivanova N."/>
            <person name="Mavromatis K."/>
            <person name="Ovchinnikova G."/>
            <person name="Pati A."/>
            <person name="Chen A."/>
            <person name="Palaniappan K."/>
            <person name="Land M."/>
            <person name="Hauser L."/>
            <person name="Chang Y."/>
            <person name="Jeffries C."/>
            <person name="Tapia R."/>
            <person name="Brettin T."/>
            <person name="Detter J."/>
            <person name="Han C."/>
            <person name="Yasawong M."/>
            <person name="Rohde M."/>
            <person name="Tindall B."/>
            <person name="Goker M."/>
            <person name="Woyke T."/>
            <person name="Bristow J."/>
            <person name="Eisen J."/>
            <person name="Markowitz V."/>
            <person name="Hugenholtz P."/>
            <person name="Kyrpides N."/>
            <person name="Klenk H."/>
            <person name="Lapidus A."/>
        </authorList>
    </citation>
    <scope>NUCLEOTIDE SEQUENCE [LARGE SCALE GENOMIC DNA]</scope>
    <source>
        <strain evidence="3">DSM 9799 / CCM 4581 / KCTC 23876 / PAT</strain>
    </source>
</reference>
<dbReference type="GeneID" id="67183312"/>